<gene>
    <name evidence="1" type="ORF">C4520_11145</name>
</gene>
<protein>
    <submittedName>
        <fullName evidence="1">Uncharacterized protein</fullName>
    </submittedName>
</protein>
<evidence type="ECO:0000313" key="2">
    <source>
        <dbReference type="Proteomes" id="UP000265882"/>
    </source>
</evidence>
<proteinExistence type="predicted"/>
<accession>A0A3A4NY42</accession>
<dbReference type="AlphaFoldDB" id="A0A3A4NY42"/>
<organism evidence="1 2">
    <name type="scientific">Abyssobacteria bacterium (strain SURF_5)</name>
    <dbReference type="NCBI Taxonomy" id="2093360"/>
    <lineage>
        <taxon>Bacteria</taxon>
        <taxon>Pseudomonadati</taxon>
        <taxon>Candidatus Hydrogenedentota</taxon>
        <taxon>Candidatus Abyssobacteria</taxon>
    </lineage>
</organism>
<comment type="caution">
    <text evidence="1">The sequence shown here is derived from an EMBL/GenBank/DDBJ whole genome shotgun (WGS) entry which is preliminary data.</text>
</comment>
<evidence type="ECO:0000313" key="1">
    <source>
        <dbReference type="EMBL" id="RJP20704.1"/>
    </source>
</evidence>
<sequence length="162" mass="18496">MLDRDSHLFREVFEETEILKKPTAGYVSGYHMLPYILLGRSLQKSTNVVEIRGRITVSPKFVISPEVLGPTYGDLFGCDGIDENIVGRIFAFPYVKKNQVNIESEELTITNLETCLESALAAVYDELERKEIINTGVIFTPNVRFYPVSLEKFILKILDREF</sequence>
<name>A0A3A4NY42_ABYX5</name>
<reference evidence="1 2" key="1">
    <citation type="journal article" date="2017" name="ISME J.">
        <title>Energy and carbon metabolisms in a deep terrestrial subsurface fluid microbial community.</title>
        <authorList>
            <person name="Momper L."/>
            <person name="Jungbluth S.P."/>
            <person name="Lee M.D."/>
            <person name="Amend J.P."/>
        </authorList>
    </citation>
    <scope>NUCLEOTIDE SEQUENCE [LARGE SCALE GENOMIC DNA]</scope>
    <source>
        <strain evidence="1">SURF_5</strain>
    </source>
</reference>
<dbReference type="EMBL" id="QZKU01000075">
    <property type="protein sequence ID" value="RJP20704.1"/>
    <property type="molecule type" value="Genomic_DNA"/>
</dbReference>
<dbReference type="Proteomes" id="UP000265882">
    <property type="component" value="Unassembled WGS sequence"/>
</dbReference>